<keyword evidence="5" id="KW-0999">Mitochondrion inner membrane</keyword>
<keyword evidence="6" id="KW-0378">Hydrolase</keyword>
<keyword evidence="4" id="KW-0547">Nucleotide-binding</keyword>
<dbReference type="InterPro" id="IPR003959">
    <property type="entry name" value="ATPase_AAA_core"/>
</dbReference>
<reference evidence="14 15" key="1">
    <citation type="journal article" date="2010" name="Cell">
        <title>The genome of Naegleria gruberi illuminates early eukaryotic versatility.</title>
        <authorList>
            <person name="Fritz-Laylin L.K."/>
            <person name="Prochnik S.E."/>
            <person name="Ginger M.L."/>
            <person name="Dacks J.B."/>
            <person name="Carpenter M.L."/>
            <person name="Field M.C."/>
            <person name="Kuo A."/>
            <person name="Paredez A."/>
            <person name="Chapman J."/>
            <person name="Pham J."/>
            <person name="Shu S."/>
            <person name="Neupane R."/>
            <person name="Cipriano M."/>
            <person name="Mancuso J."/>
            <person name="Tu H."/>
            <person name="Salamov A."/>
            <person name="Lindquist E."/>
            <person name="Shapiro H."/>
            <person name="Lucas S."/>
            <person name="Grigoriev I.V."/>
            <person name="Cande W.Z."/>
            <person name="Fulton C."/>
            <person name="Rokhsar D.S."/>
            <person name="Dawson S.C."/>
        </authorList>
    </citation>
    <scope>NUCLEOTIDE SEQUENCE [LARGE SCALE GENOMIC DNA]</scope>
    <source>
        <strain evidence="14 15">NEG-M</strain>
    </source>
</reference>
<comment type="catalytic activity">
    <reaction evidence="11">
        <text>ATP + H2O = ADP + phosphate + H(+)</text>
        <dbReference type="Rhea" id="RHEA:13065"/>
        <dbReference type="ChEBI" id="CHEBI:15377"/>
        <dbReference type="ChEBI" id="CHEBI:15378"/>
        <dbReference type="ChEBI" id="CHEBI:30616"/>
        <dbReference type="ChEBI" id="CHEBI:43474"/>
        <dbReference type="ChEBI" id="CHEBI:456216"/>
    </reaction>
    <physiologicalReaction direction="left-to-right" evidence="11">
        <dbReference type="Rhea" id="RHEA:13066"/>
    </physiologicalReaction>
</comment>
<evidence type="ECO:0000313" key="14">
    <source>
        <dbReference type="EMBL" id="EFC42037.1"/>
    </source>
</evidence>
<evidence type="ECO:0000256" key="8">
    <source>
        <dbReference type="ARBA" id="ARBA00022989"/>
    </source>
</evidence>
<keyword evidence="7" id="KW-0067">ATP-binding</keyword>
<dbReference type="Pfam" id="PF08740">
    <property type="entry name" value="BCS1_N"/>
    <property type="match status" value="1"/>
</dbReference>
<evidence type="ECO:0000256" key="11">
    <source>
        <dbReference type="ARBA" id="ARBA00048778"/>
    </source>
</evidence>
<evidence type="ECO:0000256" key="6">
    <source>
        <dbReference type="ARBA" id="ARBA00022801"/>
    </source>
</evidence>
<dbReference type="OrthoDB" id="10251412at2759"/>
<keyword evidence="10" id="KW-0472">Membrane</keyword>
<dbReference type="GeneID" id="8862656"/>
<accession>D2VMC0</accession>
<protein>
    <submittedName>
        <fullName evidence="14">Predicted protein</fullName>
    </submittedName>
</protein>
<organism evidence="15">
    <name type="scientific">Naegleria gruberi</name>
    <name type="common">Amoeba</name>
    <dbReference type="NCBI Taxonomy" id="5762"/>
    <lineage>
        <taxon>Eukaryota</taxon>
        <taxon>Discoba</taxon>
        <taxon>Heterolobosea</taxon>
        <taxon>Tetramitia</taxon>
        <taxon>Eutetramitia</taxon>
        <taxon>Vahlkampfiidae</taxon>
        <taxon>Naegleria</taxon>
    </lineage>
</organism>
<dbReference type="SUPFAM" id="SSF52540">
    <property type="entry name" value="P-loop containing nucleoside triphosphate hydrolases"/>
    <property type="match status" value="1"/>
</dbReference>
<dbReference type="Proteomes" id="UP000006671">
    <property type="component" value="Unassembled WGS sequence"/>
</dbReference>
<dbReference type="KEGG" id="ngr:NAEGRDRAFT_70080"/>
<feature type="domain" description="BCS1 N-terminal" evidence="13">
    <location>
        <begin position="1"/>
        <end position="167"/>
    </location>
</feature>
<keyword evidence="3" id="KW-0812">Transmembrane</keyword>
<evidence type="ECO:0000256" key="1">
    <source>
        <dbReference type="ARBA" id="ARBA00004434"/>
    </source>
</evidence>
<name>D2VMC0_NAEGR</name>
<dbReference type="Pfam" id="PF00004">
    <property type="entry name" value="AAA"/>
    <property type="match status" value="1"/>
</dbReference>
<evidence type="ECO:0000259" key="13">
    <source>
        <dbReference type="SMART" id="SM01024"/>
    </source>
</evidence>
<dbReference type="InterPro" id="IPR014851">
    <property type="entry name" value="BCS1_N"/>
</dbReference>
<dbReference type="InterPro" id="IPR027417">
    <property type="entry name" value="P-loop_NTPase"/>
</dbReference>
<proteinExistence type="inferred from homology"/>
<evidence type="ECO:0000256" key="9">
    <source>
        <dbReference type="ARBA" id="ARBA00023128"/>
    </source>
</evidence>
<evidence type="ECO:0000256" key="2">
    <source>
        <dbReference type="ARBA" id="ARBA00007448"/>
    </source>
</evidence>
<dbReference type="OMA" id="LFMTTNK"/>
<dbReference type="InterPro" id="IPR003593">
    <property type="entry name" value="AAA+_ATPase"/>
</dbReference>
<comment type="similarity">
    <text evidence="2">Belongs to the AAA ATPase family. BCS1 subfamily.</text>
</comment>
<dbReference type="VEuPathDB" id="AmoebaDB:NAEGRDRAFT_70080"/>
<dbReference type="GO" id="GO:0005743">
    <property type="term" value="C:mitochondrial inner membrane"/>
    <property type="evidence" value="ECO:0007669"/>
    <property type="project" value="UniProtKB-SubCell"/>
</dbReference>
<dbReference type="PANTHER" id="PTHR23070">
    <property type="entry name" value="BCS1 AAA-TYPE ATPASE"/>
    <property type="match status" value="1"/>
</dbReference>
<dbReference type="EMBL" id="GG738882">
    <property type="protein sequence ID" value="EFC42037.1"/>
    <property type="molecule type" value="Genomic_DNA"/>
</dbReference>
<keyword evidence="15" id="KW-1185">Reference proteome</keyword>
<evidence type="ECO:0000259" key="12">
    <source>
        <dbReference type="SMART" id="SM00382"/>
    </source>
</evidence>
<dbReference type="SMART" id="SM01024">
    <property type="entry name" value="BCS1_N"/>
    <property type="match status" value="1"/>
</dbReference>
<gene>
    <name evidence="14" type="ORF">NAEGRDRAFT_70080</name>
</gene>
<keyword evidence="8" id="KW-1133">Transmembrane helix</keyword>
<dbReference type="STRING" id="5762.D2VMC0"/>
<evidence type="ECO:0000313" key="15">
    <source>
        <dbReference type="Proteomes" id="UP000006671"/>
    </source>
</evidence>
<sequence>MTLHLSVDQDDEAYHWLMSYFAQHPYTQNCRHVSVLSSDNRAVSNMLGGLFGVFGSMFAPQNNSEETDKQIMFTPVDGVRHFFNYKGKLTWIYIEKVMPKGEEKKNREKLTITILARDKKILTDLVEEARSLFKEHKKDKTVIYSPSLDCYDWEELTRKPKRPLDSIILGDNILEDIVTDLKSFVDGSKFYYTRGIPYRRGVLLKGPPGTGKSSTVMAVAGELGLDIYVLNVSSNKLDDEKMARLLHKVPQKSIVLIEDVDSCESAIESANMKFDSDQHISVSGLLNSIDGLGAQEGRIIFLTTNHPEKLNEALIRPGRIDRKFHIGFANKNQIKMLFLNFYQGEENIEQLADNFTEKLSNAQITPAKLQGYFMKYKSNPKKAFENVGELSNESEF</sequence>
<dbReference type="RefSeq" id="XP_002674781.1">
    <property type="nucleotide sequence ID" value="XM_002674735.1"/>
</dbReference>
<dbReference type="GO" id="GO:0005524">
    <property type="term" value="F:ATP binding"/>
    <property type="evidence" value="ECO:0007669"/>
    <property type="project" value="UniProtKB-KW"/>
</dbReference>
<dbReference type="InParanoid" id="D2VMC0"/>
<evidence type="ECO:0000256" key="5">
    <source>
        <dbReference type="ARBA" id="ARBA00022792"/>
    </source>
</evidence>
<evidence type="ECO:0000256" key="3">
    <source>
        <dbReference type="ARBA" id="ARBA00022692"/>
    </source>
</evidence>
<dbReference type="Gene3D" id="3.40.50.300">
    <property type="entry name" value="P-loop containing nucleotide triphosphate hydrolases"/>
    <property type="match status" value="1"/>
</dbReference>
<dbReference type="AlphaFoldDB" id="D2VMC0"/>
<dbReference type="InterPro" id="IPR057495">
    <property type="entry name" value="AAA_lid_BCS1"/>
</dbReference>
<comment type="subcellular location">
    <subcellularLocation>
        <location evidence="1">Mitochondrion inner membrane</location>
        <topology evidence="1">Single-pass membrane protein</topology>
    </subcellularLocation>
</comment>
<evidence type="ECO:0000256" key="7">
    <source>
        <dbReference type="ARBA" id="ARBA00022840"/>
    </source>
</evidence>
<evidence type="ECO:0000256" key="4">
    <source>
        <dbReference type="ARBA" id="ARBA00022741"/>
    </source>
</evidence>
<evidence type="ECO:0000256" key="10">
    <source>
        <dbReference type="ARBA" id="ARBA00023136"/>
    </source>
</evidence>
<dbReference type="GO" id="GO:0016887">
    <property type="term" value="F:ATP hydrolysis activity"/>
    <property type="evidence" value="ECO:0007669"/>
    <property type="project" value="InterPro"/>
</dbReference>
<dbReference type="Pfam" id="PF25426">
    <property type="entry name" value="AAA_lid_BCS1"/>
    <property type="match status" value="1"/>
</dbReference>
<dbReference type="eggNOG" id="KOG0743">
    <property type="taxonomic scope" value="Eukaryota"/>
</dbReference>
<keyword evidence="9" id="KW-0496">Mitochondrion</keyword>
<dbReference type="InterPro" id="IPR050747">
    <property type="entry name" value="Mitochondrial_chaperone_BCS1"/>
</dbReference>
<dbReference type="SMART" id="SM00382">
    <property type="entry name" value="AAA"/>
    <property type="match status" value="1"/>
</dbReference>
<feature type="domain" description="AAA+ ATPase" evidence="12">
    <location>
        <begin position="198"/>
        <end position="330"/>
    </location>
</feature>